<gene>
    <name evidence="2" type="ORF">SAMN04488033_103139</name>
</gene>
<proteinExistence type="predicted"/>
<dbReference type="EMBL" id="FOOH01000003">
    <property type="protein sequence ID" value="SFF66165.1"/>
    <property type="molecule type" value="Genomic_DNA"/>
</dbReference>
<dbReference type="AlphaFoldDB" id="A0A1I2KGL6"/>
<dbReference type="Proteomes" id="UP000199116">
    <property type="component" value="Unassembled WGS sequence"/>
</dbReference>
<reference evidence="3" key="1">
    <citation type="submission" date="2016-10" db="EMBL/GenBank/DDBJ databases">
        <authorList>
            <person name="Varghese N."/>
            <person name="Submissions S."/>
        </authorList>
    </citation>
    <scope>NUCLEOTIDE SEQUENCE [LARGE SCALE GENOMIC DNA]</scope>
    <source>
        <strain evidence="3">DSM 23515</strain>
    </source>
</reference>
<name>A0A1I2KGL6_9FLAO</name>
<keyword evidence="3" id="KW-1185">Reference proteome</keyword>
<sequence>MKKILSLAVFVIFMACAEAEKSHTETAQIVVESFYEKNLPTLKEYTTKESFQAFMNIQDMFTASKTENSNFKIVQELEDGDIAWVKFTTAYEEQPETFKLVKENGQWKVTERGLREKGPF</sequence>
<accession>A0A1I2KGL6</accession>
<feature type="chain" id="PRO_5011687187" evidence="1">
    <location>
        <begin position="18"/>
        <end position="120"/>
    </location>
</feature>
<keyword evidence="1" id="KW-0732">Signal</keyword>
<evidence type="ECO:0000256" key="1">
    <source>
        <dbReference type="SAM" id="SignalP"/>
    </source>
</evidence>
<protein>
    <submittedName>
        <fullName evidence="2">Uncharacterized protein</fullName>
    </submittedName>
</protein>
<evidence type="ECO:0000313" key="3">
    <source>
        <dbReference type="Proteomes" id="UP000199116"/>
    </source>
</evidence>
<dbReference type="PROSITE" id="PS51257">
    <property type="entry name" value="PROKAR_LIPOPROTEIN"/>
    <property type="match status" value="1"/>
</dbReference>
<evidence type="ECO:0000313" key="2">
    <source>
        <dbReference type="EMBL" id="SFF66165.1"/>
    </source>
</evidence>
<dbReference type="RefSeq" id="WP_093302908.1">
    <property type="nucleotide sequence ID" value="NZ_FOOH01000003.1"/>
</dbReference>
<organism evidence="2 3">
    <name type="scientific">Salegentibacter agarivorans</name>
    <dbReference type="NCBI Taxonomy" id="345907"/>
    <lineage>
        <taxon>Bacteria</taxon>
        <taxon>Pseudomonadati</taxon>
        <taxon>Bacteroidota</taxon>
        <taxon>Flavobacteriia</taxon>
        <taxon>Flavobacteriales</taxon>
        <taxon>Flavobacteriaceae</taxon>
        <taxon>Salegentibacter</taxon>
    </lineage>
</organism>
<feature type="signal peptide" evidence="1">
    <location>
        <begin position="1"/>
        <end position="17"/>
    </location>
</feature>